<proteinExistence type="predicted"/>
<protein>
    <submittedName>
        <fullName evidence="1">DUF6415 family natural product biosynthesis protein</fullName>
    </submittedName>
</protein>
<gene>
    <name evidence="1" type="ORF">QCN29_25475</name>
</gene>
<dbReference type="RefSeq" id="WP_279931062.1">
    <property type="nucleotide sequence ID" value="NZ_JARWBG010000036.1"/>
</dbReference>
<keyword evidence="2" id="KW-1185">Reference proteome</keyword>
<name>A0ABT6HUS8_9ACTN</name>
<organism evidence="1 2">
    <name type="scientific">Streptomyces chengmaiensis</name>
    <dbReference type="NCBI Taxonomy" id="3040919"/>
    <lineage>
        <taxon>Bacteria</taxon>
        <taxon>Bacillati</taxon>
        <taxon>Actinomycetota</taxon>
        <taxon>Actinomycetes</taxon>
        <taxon>Kitasatosporales</taxon>
        <taxon>Streptomycetaceae</taxon>
        <taxon>Streptomyces</taxon>
    </lineage>
</organism>
<evidence type="ECO:0000313" key="1">
    <source>
        <dbReference type="EMBL" id="MDH2392072.1"/>
    </source>
</evidence>
<evidence type="ECO:0000313" key="2">
    <source>
        <dbReference type="Proteomes" id="UP001223144"/>
    </source>
</evidence>
<dbReference type="Proteomes" id="UP001223144">
    <property type="component" value="Unassembled WGS sequence"/>
</dbReference>
<dbReference type="EMBL" id="JARWBG010000036">
    <property type="protein sequence ID" value="MDH2392072.1"/>
    <property type="molecule type" value="Genomic_DNA"/>
</dbReference>
<sequence>MNPAANPTSLSTAGMRVDAERLLACTADVPAYDGLHELTLRLRGHVMWLVPVVSDRIAAYPRNDDALAAALGGVARAHRCLDEQLTGAGLTQAVDYARRLARTVLALTGCLARLEQGWGGDA</sequence>
<dbReference type="Pfam" id="PF19979">
    <property type="entry name" value="DUF6415"/>
    <property type="match status" value="1"/>
</dbReference>
<reference evidence="1 2" key="1">
    <citation type="submission" date="2023-04" db="EMBL/GenBank/DDBJ databases">
        <title>Streptomyces chengmaiensis sp. nov. isolated from the stem of mangrove plant in Hainan.</title>
        <authorList>
            <person name="Huang X."/>
            <person name="Zhou S."/>
            <person name="Chu X."/>
            <person name="Xie Y."/>
            <person name="Lin Y."/>
        </authorList>
    </citation>
    <scope>NUCLEOTIDE SEQUENCE [LARGE SCALE GENOMIC DNA]</scope>
    <source>
        <strain evidence="1 2">HNM0663</strain>
    </source>
</reference>
<dbReference type="InterPro" id="IPR046300">
    <property type="entry name" value="DUF6415"/>
</dbReference>
<comment type="caution">
    <text evidence="1">The sequence shown here is derived from an EMBL/GenBank/DDBJ whole genome shotgun (WGS) entry which is preliminary data.</text>
</comment>
<accession>A0ABT6HUS8</accession>